<evidence type="ECO:0000313" key="11">
    <source>
        <dbReference type="Proteomes" id="UP000029453"/>
    </source>
</evidence>
<evidence type="ECO:0000256" key="5">
    <source>
        <dbReference type="ARBA" id="ARBA00023136"/>
    </source>
</evidence>
<protein>
    <submittedName>
        <fullName evidence="10">Permease component</fullName>
    </submittedName>
</protein>
<feature type="transmembrane region" description="Helical" evidence="7">
    <location>
        <begin position="21"/>
        <end position="42"/>
    </location>
</feature>
<evidence type="ECO:0000256" key="7">
    <source>
        <dbReference type="SAM" id="Phobius"/>
    </source>
</evidence>
<dbReference type="InterPro" id="IPR003838">
    <property type="entry name" value="ABC3_permease_C"/>
</dbReference>
<dbReference type="AlphaFoldDB" id="M9LD11"/>
<reference evidence="10 11" key="1">
    <citation type="submission" date="2012-10" db="EMBL/GenBank/DDBJ databases">
        <title>Draft Genome Sequence of Paenibacillus popilliae ATCC 14706T.</title>
        <authorList>
            <person name="Iiyama K."/>
            <person name="Mori K."/>
            <person name="Mon H."/>
            <person name="Chieda Y."/>
            <person name="Lee J.M."/>
            <person name="Kusakabe T."/>
            <person name="Tashiro K."/>
            <person name="Asano S."/>
            <person name="Yasunaga-Aoki C."/>
            <person name="Shimizu S."/>
        </authorList>
    </citation>
    <scope>NUCLEOTIDE SEQUENCE [LARGE SCALE GENOMIC DNA]</scope>
    <source>
        <strain evidence="10 11">ATCC 14706</strain>
    </source>
</reference>
<dbReference type="RefSeq" id="WP_006287928.1">
    <property type="nucleotide sequence ID" value="NZ_BALG01000354.1"/>
</dbReference>
<comment type="similarity">
    <text evidence="6">Belongs to the ABC-4 integral membrane protein family.</text>
</comment>
<gene>
    <name evidence="10" type="ORF">PPOP_3545</name>
</gene>
<evidence type="ECO:0000256" key="6">
    <source>
        <dbReference type="ARBA" id="ARBA00038076"/>
    </source>
</evidence>
<dbReference type="GO" id="GO:0022857">
    <property type="term" value="F:transmembrane transporter activity"/>
    <property type="evidence" value="ECO:0007669"/>
    <property type="project" value="TreeGrafter"/>
</dbReference>
<dbReference type="Proteomes" id="UP000029453">
    <property type="component" value="Unassembled WGS sequence"/>
</dbReference>
<evidence type="ECO:0000313" key="10">
    <source>
        <dbReference type="EMBL" id="GAC44142.1"/>
    </source>
</evidence>
<evidence type="ECO:0000256" key="1">
    <source>
        <dbReference type="ARBA" id="ARBA00004651"/>
    </source>
</evidence>
<keyword evidence="3 7" id="KW-0812">Transmembrane</keyword>
<keyword evidence="2" id="KW-1003">Cell membrane</keyword>
<dbReference type="PANTHER" id="PTHR30572:SF4">
    <property type="entry name" value="ABC TRANSPORTER PERMEASE YTRF"/>
    <property type="match status" value="1"/>
</dbReference>
<dbReference type="InterPro" id="IPR050250">
    <property type="entry name" value="Macrolide_Exporter_MacB"/>
</dbReference>
<evidence type="ECO:0000256" key="4">
    <source>
        <dbReference type="ARBA" id="ARBA00022989"/>
    </source>
</evidence>
<keyword evidence="5 7" id="KW-0472">Membrane</keyword>
<dbReference type="GO" id="GO:0005886">
    <property type="term" value="C:plasma membrane"/>
    <property type="evidence" value="ECO:0007669"/>
    <property type="project" value="UniProtKB-SubCell"/>
</dbReference>
<evidence type="ECO:0000259" key="8">
    <source>
        <dbReference type="Pfam" id="PF02687"/>
    </source>
</evidence>
<feature type="transmembrane region" description="Helical" evidence="7">
    <location>
        <begin position="355"/>
        <end position="373"/>
    </location>
</feature>
<feature type="transmembrane region" description="Helical" evidence="7">
    <location>
        <begin position="311"/>
        <end position="335"/>
    </location>
</feature>
<comment type="caution">
    <text evidence="10">The sequence shown here is derived from an EMBL/GenBank/DDBJ whole genome shotgun (WGS) entry which is preliminary data.</text>
</comment>
<accession>M9LD11</accession>
<dbReference type="Pfam" id="PF02687">
    <property type="entry name" value="FtsX"/>
    <property type="match status" value="1"/>
</dbReference>
<keyword evidence="4 7" id="KW-1133">Transmembrane helix</keyword>
<evidence type="ECO:0000256" key="3">
    <source>
        <dbReference type="ARBA" id="ARBA00022692"/>
    </source>
</evidence>
<evidence type="ECO:0000259" key="9">
    <source>
        <dbReference type="Pfam" id="PF12704"/>
    </source>
</evidence>
<sequence length="390" mass="41448">MTWMQAWKMAWRSILANKLRTLLTMLGIVIGVASVITLVSVGEGSTQQVQSQVASLGSNLISVTITGRGAVSSLTLEEALAFEDIDGVEAVSPLINGSVQAKAGANNTNLQVEGITPEYEAVRDFHVESGRFILPIDVELYQRVAIIGEGAAETLFPQGDPLGQQLSLNGISFRIVGVMESKGSSLGGSNDNKIWVPLTRGERLLQSKGIRSVYIKFADTGQADSIMAELESRLSKKFRGSDDSYNVFNQADMIEALGSITQTMTLLLAGIASISLLVGGIGIMNIMLVSVSERTREIGIRKSLGAKKRDILQQFLLEAVTISSISGVLGIAIGLGGAYAGSRAMGIPFAVAPDMMWLSFGFSAAIGIVFGLFPANKAANLKPVDALRYD</sequence>
<dbReference type="OrthoDB" id="9770036at2"/>
<feature type="domain" description="MacB-like periplasmic core" evidence="9">
    <location>
        <begin position="21"/>
        <end position="232"/>
    </location>
</feature>
<comment type="subcellular location">
    <subcellularLocation>
        <location evidence="1">Cell membrane</location>
        <topology evidence="1">Multi-pass membrane protein</topology>
    </subcellularLocation>
</comment>
<feature type="domain" description="ABC3 transporter permease C-terminal" evidence="8">
    <location>
        <begin position="271"/>
        <end position="383"/>
    </location>
</feature>
<evidence type="ECO:0000256" key="2">
    <source>
        <dbReference type="ARBA" id="ARBA00022475"/>
    </source>
</evidence>
<proteinExistence type="inferred from homology"/>
<dbReference type="InterPro" id="IPR025857">
    <property type="entry name" value="MacB_PCD"/>
</dbReference>
<dbReference type="PANTHER" id="PTHR30572">
    <property type="entry name" value="MEMBRANE COMPONENT OF TRANSPORTER-RELATED"/>
    <property type="match status" value="1"/>
</dbReference>
<keyword evidence="11" id="KW-1185">Reference proteome</keyword>
<feature type="transmembrane region" description="Helical" evidence="7">
    <location>
        <begin position="266"/>
        <end position="291"/>
    </location>
</feature>
<dbReference type="Pfam" id="PF12704">
    <property type="entry name" value="MacB_PCD"/>
    <property type="match status" value="1"/>
</dbReference>
<name>M9LD11_PAEPP</name>
<dbReference type="EMBL" id="BALG01000354">
    <property type="protein sequence ID" value="GAC44142.1"/>
    <property type="molecule type" value="Genomic_DNA"/>
</dbReference>
<organism evidence="10 11">
    <name type="scientific">Paenibacillus popilliae ATCC 14706</name>
    <dbReference type="NCBI Taxonomy" id="1212764"/>
    <lineage>
        <taxon>Bacteria</taxon>
        <taxon>Bacillati</taxon>
        <taxon>Bacillota</taxon>
        <taxon>Bacilli</taxon>
        <taxon>Bacillales</taxon>
        <taxon>Paenibacillaceae</taxon>
        <taxon>Paenibacillus</taxon>
    </lineage>
</organism>